<feature type="domain" description="TonB-dependent receptor plug" evidence="11">
    <location>
        <begin position="115"/>
        <end position="219"/>
    </location>
</feature>
<comment type="subcellular location">
    <subcellularLocation>
        <location evidence="1 8">Cell outer membrane</location>
        <topology evidence="1 8">Multi-pass membrane protein</topology>
    </subcellularLocation>
</comment>
<protein>
    <submittedName>
        <fullName evidence="12">SusC/RagA family TonB-linked outer membrane protein</fullName>
    </submittedName>
</protein>
<keyword evidence="2 8" id="KW-0813">Transport</keyword>
<dbReference type="InterPro" id="IPR037066">
    <property type="entry name" value="Plug_dom_sf"/>
</dbReference>
<keyword evidence="6 8" id="KW-0472">Membrane</keyword>
<keyword evidence="7 8" id="KW-0998">Cell outer membrane</keyword>
<comment type="similarity">
    <text evidence="8 9">Belongs to the TonB-dependent receptor family.</text>
</comment>
<dbReference type="PROSITE" id="PS52016">
    <property type="entry name" value="TONB_DEPENDENT_REC_3"/>
    <property type="match status" value="1"/>
</dbReference>
<keyword evidence="5 9" id="KW-0798">TonB box</keyword>
<evidence type="ECO:0000313" key="12">
    <source>
        <dbReference type="EMBL" id="MFD2554390.1"/>
    </source>
</evidence>
<dbReference type="Pfam" id="PF07715">
    <property type="entry name" value="Plug"/>
    <property type="match status" value="1"/>
</dbReference>
<keyword evidence="13" id="KW-1185">Reference proteome</keyword>
<dbReference type="SUPFAM" id="SSF49464">
    <property type="entry name" value="Carboxypeptidase regulatory domain-like"/>
    <property type="match status" value="1"/>
</dbReference>
<sequence length="1055" mass="118681">MKGISLLLGVLVLGTVVQAQVLLVGVVKDSLGNPMEKATVTEKLGGRSVKTDARGRFQVQTIHNQGQLLIQHVGYTQVSKVFDSNVREFSIVLKASSVDIEEVIVSTGYQNIPRERATGSFSLVTGDLFNQQEGTDILSRLPAIANSVVMDAGRSQYSPQMMIRGLSTIKGPKDPLIVVDNFPYDGDLINLNPNLVESITILKDAAAASIWGARAANGVIVITTKNGKFNTPVSVGVRSNVTIGKKPDLSYIPQMSSSDFIDVEKELYSRGFYKSSINSNGKPWLSPVVDLLDLSDKGKMSEEDVVNIIDSWREVDSRDDFSRFMYKPAVRQQYFLDASGGTAKFSWLSFMGYDHNKESLGETYQRLNLRLQNIYRFSERLSLAANLYYTQSISASGRLGYNDVPNLLPYMHLADVDGDPLAVPRNYRQSFVEKLEEGKLLDWSYYPLTDWKYQVRNNKLSDVLVNTEIQYGLLKGFNAAVNYQYERQQTLVTSLSDEKGYVARDYINRFAQTVGDEIKFIIPKGSILDKSSGWMDAHNIRGKLSFDNKFGDHYMNALAGVEGRLAHSQGQGNRFYGYNTHNLTVANIDYTRPYPNFITGGGAYIPSNQSLSDIDTRFVSQFVNAAYTYGDRYTVSGSARRDASNLFGLKTNDQWNPFWSTGASWKLSSERFYQWEAVPYVSIRSTYGFSGNVDPAMVAVNTIRFVDPSVFTGDPIAVFDNWYNPNLKWETTRMFNIAIDFRLQKNRLSGSVEYFHKKGENLFGVAPIDYTTGVPPYFLRNVADMSGRGLDIELKSVNLEGMLRWNTLLNFSLYRDKIEEYNIERTVAREYVNTAIPPISGIAGHPVYTIYAYRWAGLDPNTGEAQGYLNGEISKNYSSITGTGTKVEDLVYFGSAVPTHYGNMVNTFSYKRFQLQFGLAYKLGYWFRRPSINYTDLFNSRSGHVDYAKRWQNPGDEKMTDVPVNLFTTNNNRDRFYSGSSVLVEKGDHVRLQYINLGYDLNVGKGFHQLRLNLNIDNVGILWKANKAGIDPDFNIGVGRVKKPTNYTIGVRASF</sequence>
<keyword evidence="4 8" id="KW-0812">Transmembrane</keyword>
<evidence type="ECO:0000256" key="3">
    <source>
        <dbReference type="ARBA" id="ARBA00022452"/>
    </source>
</evidence>
<evidence type="ECO:0000256" key="1">
    <source>
        <dbReference type="ARBA" id="ARBA00004571"/>
    </source>
</evidence>
<feature type="domain" description="TonB-dependent receptor-like beta-barrel" evidence="10">
    <location>
        <begin position="444"/>
        <end position="1019"/>
    </location>
</feature>
<dbReference type="Gene3D" id="2.170.130.10">
    <property type="entry name" value="TonB-dependent receptor, plug domain"/>
    <property type="match status" value="1"/>
</dbReference>
<dbReference type="InterPro" id="IPR000531">
    <property type="entry name" value="Beta-barrel_TonB"/>
</dbReference>
<evidence type="ECO:0000256" key="5">
    <source>
        <dbReference type="ARBA" id="ARBA00023077"/>
    </source>
</evidence>
<dbReference type="InterPro" id="IPR023996">
    <property type="entry name" value="TonB-dep_OMP_SusC/RagA"/>
</dbReference>
<dbReference type="RefSeq" id="WP_210355816.1">
    <property type="nucleotide sequence ID" value="NZ_JAEQMU010000006.1"/>
</dbReference>
<dbReference type="InterPro" id="IPR012910">
    <property type="entry name" value="Plug_dom"/>
</dbReference>
<dbReference type="SUPFAM" id="SSF56935">
    <property type="entry name" value="Porins"/>
    <property type="match status" value="1"/>
</dbReference>
<dbReference type="NCBIfam" id="TIGR04057">
    <property type="entry name" value="SusC_RagA_signa"/>
    <property type="match status" value="1"/>
</dbReference>
<dbReference type="NCBIfam" id="TIGR04056">
    <property type="entry name" value="OMP_RagA_SusC"/>
    <property type="match status" value="1"/>
</dbReference>
<organism evidence="12 13">
    <name type="scientific">Sphingobacterium tabacisoli</name>
    <dbReference type="NCBI Taxonomy" id="2044855"/>
    <lineage>
        <taxon>Bacteria</taxon>
        <taxon>Pseudomonadati</taxon>
        <taxon>Bacteroidota</taxon>
        <taxon>Sphingobacteriia</taxon>
        <taxon>Sphingobacteriales</taxon>
        <taxon>Sphingobacteriaceae</taxon>
        <taxon>Sphingobacterium</taxon>
    </lineage>
</organism>
<accession>A0ABW5L2Z5</accession>
<dbReference type="InterPro" id="IPR023997">
    <property type="entry name" value="TonB-dep_OMP_SusC/RagA_CS"/>
</dbReference>
<comment type="caution">
    <text evidence="12">The sequence shown here is derived from an EMBL/GenBank/DDBJ whole genome shotgun (WGS) entry which is preliminary data.</text>
</comment>
<evidence type="ECO:0000259" key="11">
    <source>
        <dbReference type="Pfam" id="PF07715"/>
    </source>
</evidence>
<dbReference type="InterPro" id="IPR008969">
    <property type="entry name" value="CarboxyPept-like_regulatory"/>
</dbReference>
<reference evidence="13" key="1">
    <citation type="journal article" date="2019" name="Int. J. Syst. Evol. Microbiol.">
        <title>The Global Catalogue of Microorganisms (GCM) 10K type strain sequencing project: providing services to taxonomists for standard genome sequencing and annotation.</title>
        <authorList>
            <consortium name="The Broad Institute Genomics Platform"/>
            <consortium name="The Broad Institute Genome Sequencing Center for Infectious Disease"/>
            <person name="Wu L."/>
            <person name="Ma J."/>
        </authorList>
    </citation>
    <scope>NUCLEOTIDE SEQUENCE [LARGE SCALE GENOMIC DNA]</scope>
    <source>
        <strain evidence="13">KCTC 52298</strain>
    </source>
</reference>
<dbReference type="Pfam" id="PF00593">
    <property type="entry name" value="TonB_dep_Rec_b-barrel"/>
    <property type="match status" value="1"/>
</dbReference>
<dbReference type="InterPro" id="IPR039426">
    <property type="entry name" value="TonB-dep_rcpt-like"/>
</dbReference>
<dbReference type="Gene3D" id="2.40.170.20">
    <property type="entry name" value="TonB-dependent receptor, beta-barrel domain"/>
    <property type="match status" value="1"/>
</dbReference>
<evidence type="ECO:0000256" key="6">
    <source>
        <dbReference type="ARBA" id="ARBA00023136"/>
    </source>
</evidence>
<name>A0ABW5L2Z5_9SPHI</name>
<gene>
    <name evidence="12" type="ORF">ACFSQW_08305</name>
</gene>
<evidence type="ECO:0000256" key="2">
    <source>
        <dbReference type="ARBA" id="ARBA00022448"/>
    </source>
</evidence>
<dbReference type="EMBL" id="JBHULD010000008">
    <property type="protein sequence ID" value="MFD2554390.1"/>
    <property type="molecule type" value="Genomic_DNA"/>
</dbReference>
<evidence type="ECO:0000256" key="8">
    <source>
        <dbReference type="PROSITE-ProRule" id="PRU01360"/>
    </source>
</evidence>
<proteinExistence type="inferred from homology"/>
<dbReference type="Pfam" id="PF13715">
    <property type="entry name" value="CarbopepD_reg_2"/>
    <property type="match status" value="1"/>
</dbReference>
<evidence type="ECO:0000256" key="7">
    <source>
        <dbReference type="ARBA" id="ARBA00023237"/>
    </source>
</evidence>
<dbReference type="InterPro" id="IPR036942">
    <property type="entry name" value="Beta-barrel_TonB_sf"/>
</dbReference>
<evidence type="ECO:0000313" key="13">
    <source>
        <dbReference type="Proteomes" id="UP001597440"/>
    </source>
</evidence>
<keyword evidence="3 8" id="KW-1134">Transmembrane beta strand</keyword>
<evidence type="ECO:0000256" key="4">
    <source>
        <dbReference type="ARBA" id="ARBA00022692"/>
    </source>
</evidence>
<evidence type="ECO:0000256" key="9">
    <source>
        <dbReference type="RuleBase" id="RU003357"/>
    </source>
</evidence>
<evidence type="ECO:0000259" key="10">
    <source>
        <dbReference type="Pfam" id="PF00593"/>
    </source>
</evidence>
<dbReference type="Proteomes" id="UP001597440">
    <property type="component" value="Unassembled WGS sequence"/>
</dbReference>